<proteinExistence type="predicted"/>
<dbReference type="VEuPathDB" id="VectorBase:AARA21_006050"/>
<sequence>MRLGRAASTFATPALNATMLPATAKKNHIPRLDLPKFSGSPSEWPAFAGRFNKRVKTGMTFQDAWIRLEERFYKKRVAQIDSSVCNGIDAAYRRR</sequence>
<name>A0A182I5D4_ANOAR</name>
<keyword evidence="2" id="KW-1185">Reference proteome</keyword>
<protein>
    <submittedName>
        <fullName evidence="1">Uncharacterized protein</fullName>
    </submittedName>
</protein>
<organism evidence="1 2">
    <name type="scientific">Anopheles arabiensis</name>
    <name type="common">Mosquito</name>
    <dbReference type="NCBI Taxonomy" id="7173"/>
    <lineage>
        <taxon>Eukaryota</taxon>
        <taxon>Metazoa</taxon>
        <taxon>Ecdysozoa</taxon>
        <taxon>Arthropoda</taxon>
        <taxon>Hexapoda</taxon>
        <taxon>Insecta</taxon>
        <taxon>Pterygota</taxon>
        <taxon>Neoptera</taxon>
        <taxon>Endopterygota</taxon>
        <taxon>Diptera</taxon>
        <taxon>Nematocera</taxon>
        <taxon>Culicoidea</taxon>
        <taxon>Culicidae</taxon>
        <taxon>Anophelinae</taxon>
        <taxon>Anopheles</taxon>
    </lineage>
</organism>
<dbReference type="VEuPathDB" id="VectorBase:AARA008786"/>
<evidence type="ECO:0000313" key="2">
    <source>
        <dbReference type="Proteomes" id="UP000075840"/>
    </source>
</evidence>
<evidence type="ECO:0000313" key="1">
    <source>
        <dbReference type="EnsemblMetazoa" id="AARA008786-PA"/>
    </source>
</evidence>
<dbReference type="EMBL" id="APCN01006491">
    <property type="status" value="NOT_ANNOTATED_CDS"/>
    <property type="molecule type" value="Genomic_DNA"/>
</dbReference>
<dbReference type="AlphaFoldDB" id="A0A182I5D4"/>
<dbReference type="EnsemblMetazoa" id="AARA008786-RA">
    <property type="protein sequence ID" value="AARA008786-PA"/>
    <property type="gene ID" value="AARA008786"/>
</dbReference>
<accession>A0A182I5D4</accession>
<dbReference type="Proteomes" id="UP000075840">
    <property type="component" value="Unassembled WGS sequence"/>
</dbReference>
<reference evidence="1" key="1">
    <citation type="submission" date="2022-08" db="UniProtKB">
        <authorList>
            <consortium name="EnsemblMetazoa"/>
        </authorList>
    </citation>
    <scope>IDENTIFICATION</scope>
    <source>
        <strain evidence="1">Dongola</strain>
    </source>
</reference>